<evidence type="ECO:0000259" key="2">
    <source>
        <dbReference type="PROSITE" id="PS50110"/>
    </source>
</evidence>
<gene>
    <name evidence="4" type="ORF">EOD73_16275</name>
</gene>
<dbReference type="Gene3D" id="2.40.50.1020">
    <property type="entry name" value="LytTr DNA-binding domain"/>
    <property type="match status" value="1"/>
</dbReference>
<sequence>MTASTATNALTCLIAEDEPLLAETLAAELGSAWPALQVLGVAPNGVAAVEQALALRPTVLFLDIRMPGQSGLDAATALAEDWPDDAGPLPLIVFVTAYDEYALKAFDAAAVDYVLKPVQAPRLAQTVQRLQAQLAQRPSSAPTDDPLQALQRLLAAHAAPATPAPKLRHLQASVGEAIELVPVDALLYLEAADKYVRAVTATQEYWVRVSLRELLPQLDPERFWQVHRSTVVNIDAVARAQRLENGLVKLSLRDRADTVMVSRVHAGRFKAL</sequence>
<dbReference type="PANTHER" id="PTHR37299">
    <property type="entry name" value="TRANSCRIPTIONAL REGULATOR-RELATED"/>
    <property type="match status" value="1"/>
</dbReference>
<dbReference type="InterPro" id="IPR046947">
    <property type="entry name" value="LytR-like"/>
</dbReference>
<dbReference type="GO" id="GO:0003677">
    <property type="term" value="F:DNA binding"/>
    <property type="evidence" value="ECO:0007669"/>
    <property type="project" value="InterPro"/>
</dbReference>
<dbReference type="Gene3D" id="3.40.50.2300">
    <property type="match status" value="1"/>
</dbReference>
<dbReference type="PANTHER" id="PTHR37299:SF1">
    <property type="entry name" value="STAGE 0 SPORULATION PROTEIN A HOMOLOG"/>
    <property type="match status" value="1"/>
</dbReference>
<evidence type="ECO:0000256" key="1">
    <source>
        <dbReference type="PROSITE-ProRule" id="PRU00169"/>
    </source>
</evidence>
<dbReference type="InterPro" id="IPR011006">
    <property type="entry name" value="CheY-like_superfamily"/>
</dbReference>
<dbReference type="InterPro" id="IPR007492">
    <property type="entry name" value="LytTR_DNA-bd_dom"/>
</dbReference>
<dbReference type="PROSITE" id="PS50110">
    <property type="entry name" value="RESPONSE_REGULATORY"/>
    <property type="match status" value="1"/>
</dbReference>
<keyword evidence="1" id="KW-0597">Phosphoprotein</keyword>
<dbReference type="SMART" id="SM00850">
    <property type="entry name" value="LytTR"/>
    <property type="match status" value="1"/>
</dbReference>
<keyword evidence="5" id="KW-1185">Reference proteome</keyword>
<dbReference type="Pfam" id="PF04397">
    <property type="entry name" value="LytTR"/>
    <property type="match status" value="1"/>
</dbReference>
<organism evidence="4 5">
    <name type="scientific">Inhella crocodyli</name>
    <dbReference type="NCBI Taxonomy" id="2499851"/>
    <lineage>
        <taxon>Bacteria</taxon>
        <taxon>Pseudomonadati</taxon>
        <taxon>Pseudomonadota</taxon>
        <taxon>Betaproteobacteria</taxon>
        <taxon>Burkholderiales</taxon>
        <taxon>Sphaerotilaceae</taxon>
        <taxon>Inhella</taxon>
    </lineage>
</organism>
<dbReference type="Proteomes" id="UP000288587">
    <property type="component" value="Unassembled WGS sequence"/>
</dbReference>
<evidence type="ECO:0000259" key="3">
    <source>
        <dbReference type="PROSITE" id="PS50930"/>
    </source>
</evidence>
<dbReference type="GO" id="GO:0000156">
    <property type="term" value="F:phosphorelay response regulator activity"/>
    <property type="evidence" value="ECO:0007669"/>
    <property type="project" value="InterPro"/>
</dbReference>
<name>A0A3S2XRU6_9BURK</name>
<dbReference type="OrthoDB" id="236568at2"/>
<dbReference type="AlphaFoldDB" id="A0A3S2XRU6"/>
<dbReference type="Pfam" id="PF00072">
    <property type="entry name" value="Response_reg"/>
    <property type="match status" value="1"/>
</dbReference>
<dbReference type="EMBL" id="SACM01000005">
    <property type="protein sequence ID" value="RVT83159.1"/>
    <property type="molecule type" value="Genomic_DNA"/>
</dbReference>
<evidence type="ECO:0000313" key="4">
    <source>
        <dbReference type="EMBL" id="RVT83159.1"/>
    </source>
</evidence>
<dbReference type="SMART" id="SM00448">
    <property type="entry name" value="REC"/>
    <property type="match status" value="1"/>
</dbReference>
<dbReference type="PROSITE" id="PS50930">
    <property type="entry name" value="HTH_LYTTR"/>
    <property type="match status" value="1"/>
</dbReference>
<comment type="caution">
    <text evidence="4">The sequence shown here is derived from an EMBL/GenBank/DDBJ whole genome shotgun (WGS) entry which is preliminary data.</text>
</comment>
<evidence type="ECO:0000313" key="5">
    <source>
        <dbReference type="Proteomes" id="UP000288587"/>
    </source>
</evidence>
<dbReference type="InterPro" id="IPR001789">
    <property type="entry name" value="Sig_transdc_resp-reg_receiver"/>
</dbReference>
<feature type="modified residue" description="4-aspartylphosphate" evidence="1">
    <location>
        <position position="63"/>
    </location>
</feature>
<feature type="domain" description="Response regulatory" evidence="2">
    <location>
        <begin position="11"/>
        <end position="131"/>
    </location>
</feature>
<proteinExistence type="predicted"/>
<reference evidence="4 5" key="1">
    <citation type="submission" date="2019-01" db="EMBL/GenBank/DDBJ databases">
        <authorList>
            <person name="Chen W.-M."/>
        </authorList>
    </citation>
    <scope>NUCLEOTIDE SEQUENCE [LARGE SCALE GENOMIC DNA]</scope>
    <source>
        <strain evidence="4 5">CCP-18</strain>
    </source>
</reference>
<accession>A0A3S2XRU6</accession>
<feature type="domain" description="HTH LytTR-type" evidence="3">
    <location>
        <begin position="170"/>
        <end position="272"/>
    </location>
</feature>
<protein>
    <submittedName>
        <fullName evidence="4">Response regulator transcription factor</fullName>
    </submittedName>
</protein>
<dbReference type="SUPFAM" id="SSF52172">
    <property type="entry name" value="CheY-like"/>
    <property type="match status" value="1"/>
</dbReference>